<name>A0ABS6E1C1_9FIRM</name>
<keyword evidence="4" id="KW-0804">Transcription</keyword>
<evidence type="ECO:0000313" key="7">
    <source>
        <dbReference type="EMBL" id="MBU5436700.1"/>
    </source>
</evidence>
<dbReference type="Proteomes" id="UP000749471">
    <property type="component" value="Unassembled WGS sequence"/>
</dbReference>
<keyword evidence="8" id="KW-1185">Reference proteome</keyword>
<evidence type="ECO:0000259" key="6">
    <source>
        <dbReference type="Pfam" id="PF08281"/>
    </source>
</evidence>
<proteinExistence type="predicted"/>
<evidence type="ECO:0000256" key="4">
    <source>
        <dbReference type="ARBA" id="ARBA00023163"/>
    </source>
</evidence>
<sequence>MYNEIERLISKSNKGEEESKEELIKRLQPLIISSIKRYYNKINEYDDLIQEGNLVVLQCLKDYDKNKGTYFLGYVKTMLKFTYLNKHREKICFSINQPVNNGEGELIDILESKEESPLDFLLEKENYEFLYEGLNRLTDRQREVIVYFYVERLSIGQIAEKLNITYRTVINTKTRALEKLKEYFKIEQ</sequence>
<dbReference type="Pfam" id="PF08281">
    <property type="entry name" value="Sigma70_r4_2"/>
    <property type="match status" value="1"/>
</dbReference>
<evidence type="ECO:0000256" key="2">
    <source>
        <dbReference type="ARBA" id="ARBA00023082"/>
    </source>
</evidence>
<dbReference type="Pfam" id="PF04542">
    <property type="entry name" value="Sigma70_r2"/>
    <property type="match status" value="1"/>
</dbReference>
<dbReference type="InterPro" id="IPR014284">
    <property type="entry name" value="RNA_pol_sigma-70_dom"/>
</dbReference>
<dbReference type="NCBIfam" id="TIGR02937">
    <property type="entry name" value="sigma70-ECF"/>
    <property type="match status" value="1"/>
</dbReference>
<keyword evidence="1" id="KW-0805">Transcription regulation</keyword>
<dbReference type="InterPro" id="IPR007627">
    <property type="entry name" value="RNA_pol_sigma70_r2"/>
</dbReference>
<evidence type="ECO:0000256" key="3">
    <source>
        <dbReference type="ARBA" id="ARBA00023125"/>
    </source>
</evidence>
<evidence type="ECO:0000256" key="1">
    <source>
        <dbReference type="ARBA" id="ARBA00023015"/>
    </source>
</evidence>
<dbReference type="EMBL" id="JAHLPM010000001">
    <property type="protein sequence ID" value="MBU5436700.1"/>
    <property type="molecule type" value="Genomic_DNA"/>
</dbReference>
<reference evidence="7 8" key="1">
    <citation type="submission" date="2021-06" db="EMBL/GenBank/DDBJ databases">
        <authorList>
            <person name="Sun Q."/>
            <person name="Li D."/>
        </authorList>
    </citation>
    <scope>NUCLEOTIDE SEQUENCE [LARGE SCALE GENOMIC DNA]</scope>
    <source>
        <strain evidence="7 8">MSJ-40</strain>
    </source>
</reference>
<comment type="caution">
    <text evidence="7">The sequence shown here is derived from an EMBL/GenBank/DDBJ whole genome shotgun (WGS) entry which is preliminary data.</text>
</comment>
<organism evidence="7 8">
    <name type="scientific">Tissierella simiarum</name>
    <dbReference type="NCBI Taxonomy" id="2841534"/>
    <lineage>
        <taxon>Bacteria</taxon>
        <taxon>Bacillati</taxon>
        <taxon>Bacillota</taxon>
        <taxon>Tissierellia</taxon>
        <taxon>Tissierellales</taxon>
        <taxon>Tissierellaceae</taxon>
        <taxon>Tissierella</taxon>
    </lineage>
</organism>
<feature type="domain" description="RNA polymerase sigma-70 region 2" evidence="5">
    <location>
        <begin position="23"/>
        <end position="89"/>
    </location>
</feature>
<gene>
    <name evidence="7" type="ORF">KQI42_01695</name>
</gene>
<accession>A0ABS6E1C1</accession>
<feature type="domain" description="RNA polymerase sigma factor 70 region 4 type 2" evidence="6">
    <location>
        <begin position="131"/>
        <end position="180"/>
    </location>
</feature>
<dbReference type="RefSeq" id="WP_216516103.1">
    <property type="nucleotide sequence ID" value="NZ_JAHLPM010000001.1"/>
</dbReference>
<dbReference type="PANTHER" id="PTHR30385">
    <property type="entry name" value="SIGMA FACTOR F FLAGELLAR"/>
    <property type="match status" value="1"/>
</dbReference>
<keyword evidence="2" id="KW-0731">Sigma factor</keyword>
<dbReference type="InterPro" id="IPR013249">
    <property type="entry name" value="RNA_pol_sigma70_r4_t2"/>
</dbReference>
<protein>
    <submittedName>
        <fullName evidence="7">Sigma-70 family RNA polymerase sigma factor</fullName>
    </submittedName>
</protein>
<keyword evidence="3" id="KW-0238">DNA-binding</keyword>
<evidence type="ECO:0000259" key="5">
    <source>
        <dbReference type="Pfam" id="PF04542"/>
    </source>
</evidence>
<dbReference type="CDD" id="cd06171">
    <property type="entry name" value="Sigma70_r4"/>
    <property type="match status" value="1"/>
</dbReference>
<evidence type="ECO:0000313" key="8">
    <source>
        <dbReference type="Proteomes" id="UP000749471"/>
    </source>
</evidence>